<evidence type="ECO:0000313" key="4">
    <source>
        <dbReference type="Proteomes" id="UP000217199"/>
    </source>
</evidence>
<feature type="transmembrane region" description="Helical" evidence="1">
    <location>
        <begin position="173"/>
        <end position="192"/>
    </location>
</feature>
<evidence type="ECO:0000259" key="2">
    <source>
        <dbReference type="Pfam" id="PF20152"/>
    </source>
</evidence>
<dbReference type="EMBL" id="NBII01000009">
    <property type="protein sequence ID" value="PAV15981.1"/>
    <property type="molecule type" value="Genomic_DNA"/>
</dbReference>
<feature type="transmembrane region" description="Helical" evidence="1">
    <location>
        <begin position="57"/>
        <end position="79"/>
    </location>
</feature>
<feature type="transmembrane region" description="Helical" evidence="1">
    <location>
        <begin position="20"/>
        <end position="45"/>
    </location>
</feature>
<keyword evidence="1" id="KW-0472">Membrane</keyword>
<dbReference type="InParanoid" id="A0A286U8S0"/>
<reference evidence="3 4" key="1">
    <citation type="journal article" date="2017" name="Mol. Ecol.">
        <title>Comparative and population genomic landscape of Phellinus noxius: A hypervariable fungus causing root rot in trees.</title>
        <authorList>
            <person name="Chung C.L."/>
            <person name="Lee T.J."/>
            <person name="Akiba M."/>
            <person name="Lee H.H."/>
            <person name="Kuo T.H."/>
            <person name="Liu D."/>
            <person name="Ke H.M."/>
            <person name="Yokoi T."/>
            <person name="Roa M.B."/>
            <person name="Lu M.J."/>
            <person name="Chang Y.Y."/>
            <person name="Ann P.J."/>
            <person name="Tsai J.N."/>
            <person name="Chen C.Y."/>
            <person name="Tzean S.S."/>
            <person name="Ota Y."/>
            <person name="Hattori T."/>
            <person name="Sahashi N."/>
            <person name="Liou R.F."/>
            <person name="Kikuchi T."/>
            <person name="Tsai I.J."/>
        </authorList>
    </citation>
    <scope>NUCLEOTIDE SEQUENCE [LARGE SCALE GENOMIC DNA]</scope>
    <source>
        <strain evidence="3 4">FFPRI411160</strain>
    </source>
</reference>
<feature type="transmembrane region" description="Helical" evidence="1">
    <location>
        <begin position="212"/>
        <end position="233"/>
    </location>
</feature>
<protein>
    <recommendedName>
        <fullName evidence="2">DUF6534 domain-containing protein</fullName>
    </recommendedName>
</protein>
<dbReference type="AlphaFoldDB" id="A0A286U8S0"/>
<feature type="domain" description="DUF6534" evidence="2">
    <location>
        <begin position="179"/>
        <end position="264"/>
    </location>
</feature>
<dbReference type="InterPro" id="IPR045339">
    <property type="entry name" value="DUF6534"/>
</dbReference>
<keyword evidence="1" id="KW-1133">Transmembrane helix</keyword>
<feature type="transmembrane region" description="Helical" evidence="1">
    <location>
        <begin position="131"/>
        <end position="153"/>
    </location>
</feature>
<dbReference type="STRING" id="2282107.A0A286U8S0"/>
<keyword evidence="4" id="KW-1185">Reference proteome</keyword>
<accession>A0A286U8S0</accession>
<dbReference type="PANTHER" id="PTHR40465">
    <property type="entry name" value="CHROMOSOME 1, WHOLE GENOME SHOTGUN SEQUENCE"/>
    <property type="match status" value="1"/>
</dbReference>
<evidence type="ECO:0000256" key="1">
    <source>
        <dbReference type="SAM" id="Phobius"/>
    </source>
</evidence>
<name>A0A286U8S0_9AGAM</name>
<dbReference type="PANTHER" id="PTHR40465:SF1">
    <property type="entry name" value="DUF6534 DOMAIN-CONTAINING PROTEIN"/>
    <property type="match status" value="1"/>
</dbReference>
<feature type="transmembrane region" description="Helical" evidence="1">
    <location>
        <begin position="99"/>
        <end position="119"/>
    </location>
</feature>
<gene>
    <name evidence="3" type="ORF">PNOK_0883900</name>
</gene>
<dbReference type="Pfam" id="PF20152">
    <property type="entry name" value="DUF6534"/>
    <property type="match status" value="1"/>
</dbReference>
<comment type="caution">
    <text evidence="3">The sequence shown here is derived from an EMBL/GenBank/DDBJ whole genome shotgun (WGS) entry which is preliminary data.</text>
</comment>
<dbReference type="OrthoDB" id="2535105at2759"/>
<feature type="transmembrane region" description="Helical" evidence="1">
    <location>
        <begin position="239"/>
        <end position="260"/>
    </location>
</feature>
<evidence type="ECO:0000313" key="3">
    <source>
        <dbReference type="EMBL" id="PAV15981.1"/>
    </source>
</evidence>
<keyword evidence="1" id="KW-0812">Transmembrane</keyword>
<organism evidence="3 4">
    <name type="scientific">Pyrrhoderma noxium</name>
    <dbReference type="NCBI Taxonomy" id="2282107"/>
    <lineage>
        <taxon>Eukaryota</taxon>
        <taxon>Fungi</taxon>
        <taxon>Dikarya</taxon>
        <taxon>Basidiomycota</taxon>
        <taxon>Agaricomycotina</taxon>
        <taxon>Agaricomycetes</taxon>
        <taxon>Hymenochaetales</taxon>
        <taxon>Hymenochaetaceae</taxon>
        <taxon>Pyrrhoderma</taxon>
    </lineage>
</organism>
<sequence length="298" mass="33520">MPLSDISSSKVSTAVEVQSYYQCLFLSCTFTVVLWGISVIQLYAYFKTHCKNDSWKLRCYVVFVFCLNTAHQCTVSRWGYHIFVEEPGNELALVRLNAVELPLITMLTALVDVMVQAYYISRIWNLSKRNILLAIVVSTATIGQFTATLYYFSKIYNLFVVIHTGLFINISRVLYATTAFVEIFLSSVFVILMHRMRNGQKRSETVINRLILYTISSSAVNAAFAIAAVVSAVAAPNVYIHLLFASLAPNLYTDALLALLNTRTSIWSVFDSNSTDETEITTELFRGQIGSRNESLDV</sequence>
<dbReference type="Proteomes" id="UP000217199">
    <property type="component" value="Unassembled WGS sequence"/>
</dbReference>
<proteinExistence type="predicted"/>